<sequence>MLPPFLFEVAIGNRLGDRSLYTTKTKGSKIKLEQGRVNKDYLYHLFELYKGWTNYEKPYRYIPKVTKGTYTRGVIKSYSFRTITHPAFDKIYNFFICNGKKTYKEGLITNHLTSVGLSYWVRDDGSLQKNNEIILRTMGFTQKENIQIVEELNRKFKLNSKVVCHKKKYWAIYIPASDAPTIRKHLVYLPESIKYKMPLIKKGHRSLYLYIFIIH</sequence>
<dbReference type="Gene3D" id="3.10.28.10">
    <property type="entry name" value="Homing endonucleases"/>
    <property type="match status" value="2"/>
</dbReference>
<dbReference type="SUPFAM" id="SSF55608">
    <property type="entry name" value="Homing endonucleases"/>
    <property type="match status" value="1"/>
</dbReference>
<dbReference type="GO" id="GO:0004519">
    <property type="term" value="F:endonuclease activity"/>
    <property type="evidence" value="ECO:0007669"/>
    <property type="project" value="InterPro"/>
</dbReference>
<feature type="domain" description="Homing endonuclease LAGLIDADG" evidence="1">
    <location>
        <begin position="7"/>
        <end position="180"/>
    </location>
</feature>
<accession>Q9MGK4</accession>
<reference evidence="2" key="1">
    <citation type="journal article" date="2000" name="Genome Res.">
        <title>The complete mitochondrial DNA sequence of Scenedesmus obliquus reflects an intermediate stage in the evolution of the green algal mitochondrial genome.</title>
        <authorList>
            <person name="Nedelcu A.M."/>
            <person name="Lee R.W."/>
            <person name="Lemieux C."/>
            <person name="Gray M.W."/>
            <person name="Burger G."/>
        </authorList>
    </citation>
    <scope>NUCLEOTIDE SEQUENCE</scope>
    <source>
        <strain evidence="2">UTEX 78</strain>
    </source>
</reference>
<proteinExistence type="predicted"/>
<dbReference type="InterPro" id="IPR004860">
    <property type="entry name" value="LAGLIDADG_dom"/>
</dbReference>
<evidence type="ECO:0000259" key="1">
    <source>
        <dbReference type="Pfam" id="PF03161"/>
    </source>
</evidence>
<dbReference type="EMBL" id="AF204057">
    <property type="protein sequence ID" value="AAF72046.1"/>
    <property type="molecule type" value="Genomic_DNA"/>
</dbReference>
<keyword evidence="2" id="KW-0496">Mitochondrion</keyword>
<dbReference type="Pfam" id="PF03161">
    <property type="entry name" value="LAGLIDADG_2"/>
    <property type="match status" value="1"/>
</dbReference>
<geneLocation type="mitochondrion" evidence="2"/>
<dbReference type="AlphaFoldDB" id="Q9MGK4"/>
<name>Q9MGK4_TETOB</name>
<dbReference type="InterPro" id="IPR027434">
    <property type="entry name" value="Homing_endonucl"/>
</dbReference>
<evidence type="ECO:0000313" key="2">
    <source>
        <dbReference type="EMBL" id="AAF72046.1"/>
    </source>
</evidence>
<gene>
    <name evidence="2" type="primary">orf215</name>
</gene>
<organism evidence="2">
    <name type="scientific">Tetradesmus obliquus</name>
    <name type="common">Green alga</name>
    <name type="synonym">Acutodesmus obliquus</name>
    <dbReference type="NCBI Taxonomy" id="3088"/>
    <lineage>
        <taxon>Eukaryota</taxon>
        <taxon>Viridiplantae</taxon>
        <taxon>Chlorophyta</taxon>
        <taxon>core chlorophytes</taxon>
        <taxon>Chlorophyceae</taxon>
        <taxon>CS clade</taxon>
        <taxon>Sphaeropleales</taxon>
        <taxon>Scenedesmaceae</taxon>
        <taxon>Tetradesmus</taxon>
    </lineage>
</organism>
<protein>
    <submittedName>
        <fullName evidence="2">Orf215</fullName>
    </submittedName>
</protein>